<proteinExistence type="predicted"/>
<evidence type="ECO:0000313" key="1">
    <source>
        <dbReference type="EMBL" id="EKC35592.1"/>
    </source>
</evidence>
<reference evidence="1" key="1">
    <citation type="journal article" date="2012" name="Nature">
        <title>The oyster genome reveals stress adaptation and complexity of shell formation.</title>
        <authorList>
            <person name="Zhang G."/>
            <person name="Fang X."/>
            <person name="Guo X."/>
            <person name="Li L."/>
            <person name="Luo R."/>
            <person name="Xu F."/>
            <person name="Yang P."/>
            <person name="Zhang L."/>
            <person name="Wang X."/>
            <person name="Qi H."/>
            <person name="Xiong Z."/>
            <person name="Que H."/>
            <person name="Xie Y."/>
            <person name="Holland P.W."/>
            <person name="Paps J."/>
            <person name="Zhu Y."/>
            <person name="Wu F."/>
            <person name="Chen Y."/>
            <person name="Wang J."/>
            <person name="Peng C."/>
            <person name="Meng J."/>
            <person name="Yang L."/>
            <person name="Liu J."/>
            <person name="Wen B."/>
            <person name="Zhang N."/>
            <person name="Huang Z."/>
            <person name="Zhu Q."/>
            <person name="Feng Y."/>
            <person name="Mount A."/>
            <person name="Hedgecock D."/>
            <person name="Xu Z."/>
            <person name="Liu Y."/>
            <person name="Domazet-Loso T."/>
            <person name="Du Y."/>
            <person name="Sun X."/>
            <person name="Zhang S."/>
            <person name="Liu B."/>
            <person name="Cheng P."/>
            <person name="Jiang X."/>
            <person name="Li J."/>
            <person name="Fan D."/>
            <person name="Wang W."/>
            <person name="Fu W."/>
            <person name="Wang T."/>
            <person name="Wang B."/>
            <person name="Zhang J."/>
            <person name="Peng Z."/>
            <person name="Li Y."/>
            <person name="Li N."/>
            <person name="Wang J."/>
            <person name="Chen M."/>
            <person name="He Y."/>
            <person name="Tan F."/>
            <person name="Song X."/>
            <person name="Zheng Q."/>
            <person name="Huang R."/>
            <person name="Yang H."/>
            <person name="Du X."/>
            <person name="Chen L."/>
            <person name="Yang M."/>
            <person name="Gaffney P.M."/>
            <person name="Wang S."/>
            <person name="Luo L."/>
            <person name="She Z."/>
            <person name="Ming Y."/>
            <person name="Huang W."/>
            <person name="Zhang S."/>
            <person name="Huang B."/>
            <person name="Zhang Y."/>
            <person name="Qu T."/>
            <person name="Ni P."/>
            <person name="Miao G."/>
            <person name="Wang J."/>
            <person name="Wang Q."/>
            <person name="Steinberg C.E."/>
            <person name="Wang H."/>
            <person name="Li N."/>
            <person name="Qian L."/>
            <person name="Zhang G."/>
            <person name="Li Y."/>
            <person name="Yang H."/>
            <person name="Liu X."/>
            <person name="Wang J."/>
            <person name="Yin Y."/>
            <person name="Wang J."/>
        </authorList>
    </citation>
    <scope>NUCLEOTIDE SEQUENCE [LARGE SCALE GENOMIC DNA]</scope>
    <source>
        <strain evidence="1">05x7-T-G4-1.051#20</strain>
    </source>
</reference>
<dbReference type="HOGENOM" id="CLU_1688455_0_0_1"/>
<sequence>MRHRGSSLTQHLLHKTRAKCLLCDTFIKDSEKVDVVGLGVGVFFCVLGVTLVIYCITRASGCYGSGRTPSAEIKITYFEDDAITGIAVPVDMKSESTSDDKSRPTLDTLEIPREHNMYSLPPNVFPEPSTETDCFIHQEKPTESDTIVGLKRMGIL</sequence>
<dbReference type="InParanoid" id="K1QFE6"/>
<protein>
    <submittedName>
        <fullName evidence="1">Uncharacterized protein</fullName>
    </submittedName>
</protein>
<organism evidence="1">
    <name type="scientific">Magallana gigas</name>
    <name type="common">Pacific oyster</name>
    <name type="synonym">Crassostrea gigas</name>
    <dbReference type="NCBI Taxonomy" id="29159"/>
    <lineage>
        <taxon>Eukaryota</taxon>
        <taxon>Metazoa</taxon>
        <taxon>Spiralia</taxon>
        <taxon>Lophotrochozoa</taxon>
        <taxon>Mollusca</taxon>
        <taxon>Bivalvia</taxon>
        <taxon>Autobranchia</taxon>
        <taxon>Pteriomorphia</taxon>
        <taxon>Ostreida</taxon>
        <taxon>Ostreoidea</taxon>
        <taxon>Ostreidae</taxon>
        <taxon>Magallana</taxon>
    </lineage>
</organism>
<dbReference type="EMBL" id="JH818615">
    <property type="protein sequence ID" value="EKC35592.1"/>
    <property type="molecule type" value="Genomic_DNA"/>
</dbReference>
<gene>
    <name evidence="1" type="ORF">CGI_10015991</name>
</gene>
<accession>K1QFE6</accession>
<name>K1QFE6_MAGGI</name>
<dbReference type="AlphaFoldDB" id="K1QFE6"/>